<feature type="compositionally biased region" description="Polar residues" evidence="1">
    <location>
        <begin position="37"/>
        <end position="48"/>
    </location>
</feature>
<dbReference type="AlphaFoldDB" id="A0A8J6LHN8"/>
<dbReference type="Proteomes" id="UP000719412">
    <property type="component" value="Unassembled WGS sequence"/>
</dbReference>
<proteinExistence type="predicted"/>
<comment type="caution">
    <text evidence="2">The sequence shown here is derived from an EMBL/GenBank/DDBJ whole genome shotgun (WGS) entry which is preliminary data.</text>
</comment>
<organism evidence="2 3">
    <name type="scientific">Tenebrio molitor</name>
    <name type="common">Yellow mealworm beetle</name>
    <dbReference type="NCBI Taxonomy" id="7067"/>
    <lineage>
        <taxon>Eukaryota</taxon>
        <taxon>Metazoa</taxon>
        <taxon>Ecdysozoa</taxon>
        <taxon>Arthropoda</taxon>
        <taxon>Hexapoda</taxon>
        <taxon>Insecta</taxon>
        <taxon>Pterygota</taxon>
        <taxon>Neoptera</taxon>
        <taxon>Endopterygota</taxon>
        <taxon>Coleoptera</taxon>
        <taxon>Polyphaga</taxon>
        <taxon>Cucujiformia</taxon>
        <taxon>Tenebrionidae</taxon>
        <taxon>Tenebrio</taxon>
    </lineage>
</organism>
<reference evidence="2" key="2">
    <citation type="submission" date="2021-08" db="EMBL/GenBank/DDBJ databases">
        <authorList>
            <person name="Eriksson T."/>
        </authorList>
    </citation>
    <scope>NUCLEOTIDE SEQUENCE</scope>
    <source>
        <strain evidence="2">Stoneville</strain>
        <tissue evidence="2">Whole head</tissue>
    </source>
</reference>
<feature type="region of interest" description="Disordered" evidence="1">
    <location>
        <begin position="28"/>
        <end position="49"/>
    </location>
</feature>
<evidence type="ECO:0000313" key="3">
    <source>
        <dbReference type="Proteomes" id="UP000719412"/>
    </source>
</evidence>
<evidence type="ECO:0000313" key="2">
    <source>
        <dbReference type="EMBL" id="KAH0819383.1"/>
    </source>
</evidence>
<name>A0A8J6LHN8_TENMO</name>
<dbReference type="EMBL" id="JABDTM020014693">
    <property type="protein sequence ID" value="KAH0819383.1"/>
    <property type="molecule type" value="Genomic_DNA"/>
</dbReference>
<protein>
    <submittedName>
        <fullName evidence="2">Uncharacterized protein</fullName>
    </submittedName>
</protein>
<sequence length="119" mass="12839">MVVTVVKNGFTTDYGSIGWPSNYNPERGIAPGELRNASENPNGINSDLSKGAVCRSQTRLGVSFRPESDTLQAVMQRYVTQTRVILLNMPSPGGGGRAVVSFLSFLGTITFLPRTANFL</sequence>
<accession>A0A8J6LHN8</accession>
<evidence type="ECO:0000256" key="1">
    <source>
        <dbReference type="SAM" id="MobiDB-lite"/>
    </source>
</evidence>
<keyword evidence="3" id="KW-1185">Reference proteome</keyword>
<gene>
    <name evidence="2" type="ORF">GEV33_003408</name>
</gene>
<reference evidence="2" key="1">
    <citation type="journal article" date="2020" name="J Insects Food Feed">
        <title>The yellow mealworm (Tenebrio molitor) genome: a resource for the emerging insects as food and feed industry.</title>
        <authorList>
            <person name="Eriksson T."/>
            <person name="Andere A."/>
            <person name="Kelstrup H."/>
            <person name="Emery V."/>
            <person name="Picard C."/>
        </authorList>
    </citation>
    <scope>NUCLEOTIDE SEQUENCE</scope>
    <source>
        <strain evidence="2">Stoneville</strain>
        <tissue evidence="2">Whole head</tissue>
    </source>
</reference>